<protein>
    <recommendedName>
        <fullName evidence="6">DUF1343 domain-containing protein</fullName>
    </recommendedName>
</protein>
<dbReference type="EMBL" id="BNJQ01000007">
    <property type="protein sequence ID" value="GHP04212.1"/>
    <property type="molecule type" value="Genomic_DNA"/>
</dbReference>
<evidence type="ECO:0000313" key="4">
    <source>
        <dbReference type="EMBL" id="GHP04212.1"/>
    </source>
</evidence>
<dbReference type="InterPro" id="IPR008302">
    <property type="entry name" value="NamZ"/>
</dbReference>
<reference evidence="4" key="1">
    <citation type="submission" date="2020-10" db="EMBL/GenBank/DDBJ databases">
        <title>Unveiling of a novel bifunctional photoreceptor, Dualchrome1, isolated from a cosmopolitan green alga.</title>
        <authorList>
            <person name="Suzuki S."/>
            <person name="Kawachi M."/>
        </authorList>
    </citation>
    <scope>NUCLEOTIDE SEQUENCE</scope>
    <source>
        <strain evidence="4">NIES 2893</strain>
    </source>
</reference>
<evidence type="ECO:0008006" key="6">
    <source>
        <dbReference type="Google" id="ProtNLM"/>
    </source>
</evidence>
<evidence type="ECO:0000313" key="5">
    <source>
        <dbReference type="Proteomes" id="UP000660262"/>
    </source>
</evidence>
<feature type="chain" id="PRO_5032457603" description="DUF1343 domain-containing protein" evidence="1">
    <location>
        <begin position="18"/>
        <end position="503"/>
    </location>
</feature>
<organism evidence="4 5">
    <name type="scientific">Pycnococcus provasolii</name>
    <dbReference type="NCBI Taxonomy" id="41880"/>
    <lineage>
        <taxon>Eukaryota</taxon>
        <taxon>Viridiplantae</taxon>
        <taxon>Chlorophyta</taxon>
        <taxon>Pseudoscourfieldiophyceae</taxon>
        <taxon>Pseudoscourfieldiales</taxon>
        <taxon>Pycnococcaceae</taxon>
        <taxon>Pycnococcus</taxon>
    </lineage>
</organism>
<dbReference type="Proteomes" id="UP000660262">
    <property type="component" value="Unassembled WGS sequence"/>
</dbReference>
<dbReference type="Pfam" id="PF07075">
    <property type="entry name" value="NamZ_N"/>
    <property type="match status" value="1"/>
</dbReference>
<accession>A0A830HC24</accession>
<gene>
    <name evidence="4" type="ORF">PPROV_000296600</name>
</gene>
<evidence type="ECO:0000259" key="3">
    <source>
        <dbReference type="Pfam" id="PF20732"/>
    </source>
</evidence>
<proteinExistence type="predicted"/>
<dbReference type="PANTHER" id="PTHR42915:SF1">
    <property type="entry name" value="PEPTIDOGLYCAN BETA-N-ACETYLMURAMIDASE NAMZ"/>
    <property type="match status" value="1"/>
</dbReference>
<dbReference type="Gene3D" id="3.90.1150.140">
    <property type="match status" value="1"/>
</dbReference>
<keyword evidence="5" id="KW-1185">Reference proteome</keyword>
<feature type="domain" description="Peptidoglycan beta-N-acetylmuramidase NamZ C-terminal" evidence="3">
    <location>
        <begin position="328"/>
        <end position="503"/>
    </location>
</feature>
<feature type="domain" description="Peptidoglycan beta-N-acetylmuramidase NamZ N-terminal" evidence="2">
    <location>
        <begin position="102"/>
        <end position="323"/>
    </location>
</feature>
<sequence>MVPFGCLVAAVCSLALAHGNGWLGGIAGAAAAAAAADTPRAGERNDDDMQGRKQLTVASLTTAWTNRMANANKAATFQLGAEVFLAQPTRYLPNTGGVKPVVAVLAHAASVLPNLSSVVDALALHTPDVRTVSILAPEHGFRGVAPAGEGGKGGIDPSTGLPVRSIYRKTGKALVDEATRDGASVVVVDLQDVGCRFYTYVWTLYDLLVAFAEARHRTGDTSLRVVVLDRPNPLGGVAVQGPVTVEPRLSSLVGRKSIALRHGMTVGEVARYFVGEFVGDAAGVPPSALDGMLTVVPMNAYRRSASFNDLGLPFVPPSPNMPNALTALIYPGMGLFEGVANATEGRGTTLPFVQVGAPWAGRDLAERAATLAGTTSYARFRLSFFAPVADRCAGVSCAGVHVYPDTSSLPLGMLDPSFDPIRIALALLASFMTTADPASSFGWRFDGIGVATGGGIAWVDRLLGTSRIREALDRDPSSVASLPRLWSAERDAFLGVRARYLLY</sequence>
<comment type="caution">
    <text evidence="4">The sequence shown here is derived from an EMBL/GenBank/DDBJ whole genome shotgun (WGS) entry which is preliminary data.</text>
</comment>
<keyword evidence="1" id="KW-0732">Signal</keyword>
<dbReference type="AlphaFoldDB" id="A0A830HC24"/>
<dbReference type="Gene3D" id="3.40.50.12170">
    <property type="entry name" value="Uncharacterised protein PF07075, DUF1343"/>
    <property type="match status" value="1"/>
</dbReference>
<evidence type="ECO:0000259" key="2">
    <source>
        <dbReference type="Pfam" id="PF07075"/>
    </source>
</evidence>
<dbReference type="InterPro" id="IPR048502">
    <property type="entry name" value="NamZ_N"/>
</dbReference>
<dbReference type="GO" id="GO:0033922">
    <property type="term" value="F:peptidoglycan beta-N-acetylmuramidase activity"/>
    <property type="evidence" value="ECO:0007669"/>
    <property type="project" value="InterPro"/>
</dbReference>
<dbReference type="PANTHER" id="PTHR42915">
    <property type="entry name" value="HYPOTHETICAL 460 KDA PROTEIN IN FEUA-SIGW INTERGENIC REGION [PRECURSOR]"/>
    <property type="match status" value="1"/>
</dbReference>
<dbReference type="OrthoDB" id="2017677at2759"/>
<feature type="signal peptide" evidence="1">
    <location>
        <begin position="1"/>
        <end position="17"/>
    </location>
</feature>
<dbReference type="InterPro" id="IPR048503">
    <property type="entry name" value="NamZ_C"/>
</dbReference>
<dbReference type="Pfam" id="PF20732">
    <property type="entry name" value="NamZ_C"/>
    <property type="match status" value="1"/>
</dbReference>
<name>A0A830HC24_9CHLO</name>
<evidence type="ECO:0000256" key="1">
    <source>
        <dbReference type="SAM" id="SignalP"/>
    </source>
</evidence>